<name>A0A2J0LDY6_9BACT</name>
<evidence type="ECO:0000256" key="5">
    <source>
        <dbReference type="SAM" id="Phobius"/>
    </source>
</evidence>
<evidence type="ECO:0000313" key="7">
    <source>
        <dbReference type="EMBL" id="PIW66078.1"/>
    </source>
</evidence>
<feature type="transmembrane region" description="Helical" evidence="5">
    <location>
        <begin position="62"/>
        <end position="81"/>
    </location>
</feature>
<gene>
    <name evidence="7" type="ORF">COW11_05260</name>
</gene>
<dbReference type="InterPro" id="IPR007016">
    <property type="entry name" value="O-antigen_ligase-rel_domated"/>
</dbReference>
<feature type="transmembrane region" description="Helical" evidence="5">
    <location>
        <begin position="270"/>
        <end position="288"/>
    </location>
</feature>
<dbReference type="InterPro" id="IPR051533">
    <property type="entry name" value="WaaL-like"/>
</dbReference>
<proteinExistence type="predicted"/>
<feature type="transmembrane region" description="Helical" evidence="5">
    <location>
        <begin position="7"/>
        <end position="26"/>
    </location>
</feature>
<organism evidence="7 8">
    <name type="scientific">Candidatus Taenaricola geysiri</name>
    <dbReference type="NCBI Taxonomy" id="1974752"/>
    <lineage>
        <taxon>Bacteria</taxon>
        <taxon>Pseudomonadati</taxon>
        <taxon>Candidatus Omnitrophota</taxon>
        <taxon>Candidatus Taenaricola</taxon>
    </lineage>
</organism>
<dbReference type="PANTHER" id="PTHR37422:SF23">
    <property type="entry name" value="TEICHURONIC ACID BIOSYNTHESIS PROTEIN TUAE"/>
    <property type="match status" value="1"/>
</dbReference>
<evidence type="ECO:0000256" key="3">
    <source>
        <dbReference type="ARBA" id="ARBA00022989"/>
    </source>
</evidence>
<dbReference type="GO" id="GO:0016020">
    <property type="term" value="C:membrane"/>
    <property type="evidence" value="ECO:0007669"/>
    <property type="project" value="UniProtKB-SubCell"/>
</dbReference>
<feature type="transmembrane region" description="Helical" evidence="5">
    <location>
        <begin position="225"/>
        <end position="240"/>
    </location>
</feature>
<feature type="transmembrane region" description="Helical" evidence="5">
    <location>
        <begin position="404"/>
        <end position="425"/>
    </location>
</feature>
<evidence type="ECO:0000259" key="6">
    <source>
        <dbReference type="Pfam" id="PF04932"/>
    </source>
</evidence>
<feature type="transmembrane region" description="Helical" evidence="5">
    <location>
        <begin position="32"/>
        <end position="50"/>
    </location>
</feature>
<feature type="transmembrane region" description="Helical" evidence="5">
    <location>
        <begin position="246"/>
        <end position="263"/>
    </location>
</feature>
<dbReference type="Pfam" id="PF04932">
    <property type="entry name" value="Wzy_C"/>
    <property type="match status" value="1"/>
</dbReference>
<reference evidence="7 8" key="1">
    <citation type="submission" date="2017-09" db="EMBL/GenBank/DDBJ databases">
        <title>Depth-based differentiation of microbial function through sediment-hosted aquifers and enrichment of novel symbionts in the deep terrestrial subsurface.</title>
        <authorList>
            <person name="Probst A.J."/>
            <person name="Ladd B."/>
            <person name="Jarett J.K."/>
            <person name="Geller-Mcgrath D.E."/>
            <person name="Sieber C.M."/>
            <person name="Emerson J.B."/>
            <person name="Anantharaman K."/>
            <person name="Thomas B.C."/>
            <person name="Malmstrom R."/>
            <person name="Stieglmeier M."/>
            <person name="Klingl A."/>
            <person name="Woyke T."/>
            <person name="Ryan C.M."/>
            <person name="Banfield J.F."/>
        </authorList>
    </citation>
    <scope>NUCLEOTIDE SEQUENCE [LARGE SCALE GENOMIC DNA]</scope>
    <source>
        <strain evidence="7">CG12_big_fil_rev_8_21_14_0_65_43_15</strain>
    </source>
</reference>
<dbReference type="EMBL" id="PFGP01000122">
    <property type="protein sequence ID" value="PIW66078.1"/>
    <property type="molecule type" value="Genomic_DNA"/>
</dbReference>
<dbReference type="PANTHER" id="PTHR37422">
    <property type="entry name" value="TEICHURONIC ACID BIOSYNTHESIS PROTEIN TUAE"/>
    <property type="match status" value="1"/>
</dbReference>
<comment type="caution">
    <text evidence="7">The sequence shown here is derived from an EMBL/GenBank/DDBJ whole genome shotgun (WGS) entry which is preliminary data.</text>
</comment>
<dbReference type="AlphaFoldDB" id="A0A2J0LDY6"/>
<feature type="domain" description="O-antigen ligase-related" evidence="6">
    <location>
        <begin position="229"/>
        <end position="370"/>
    </location>
</feature>
<evidence type="ECO:0000256" key="1">
    <source>
        <dbReference type="ARBA" id="ARBA00004141"/>
    </source>
</evidence>
<keyword evidence="4 5" id="KW-0472">Membrane</keyword>
<feature type="transmembrane region" description="Helical" evidence="5">
    <location>
        <begin position="200"/>
        <end position="218"/>
    </location>
</feature>
<keyword evidence="3 5" id="KW-1133">Transmembrane helix</keyword>
<feature type="transmembrane region" description="Helical" evidence="5">
    <location>
        <begin position="150"/>
        <end position="169"/>
    </location>
</feature>
<comment type="subcellular location">
    <subcellularLocation>
        <location evidence="1">Membrane</location>
        <topology evidence="1">Multi-pass membrane protein</topology>
    </subcellularLocation>
</comment>
<dbReference type="Proteomes" id="UP000231267">
    <property type="component" value="Unassembled WGS sequence"/>
</dbReference>
<protein>
    <recommendedName>
        <fullName evidence="6">O-antigen ligase-related domain-containing protein</fullName>
    </recommendedName>
</protein>
<evidence type="ECO:0000256" key="4">
    <source>
        <dbReference type="ARBA" id="ARBA00023136"/>
    </source>
</evidence>
<feature type="transmembrane region" description="Helical" evidence="5">
    <location>
        <begin position="354"/>
        <end position="377"/>
    </location>
</feature>
<feature type="transmembrane region" description="Helical" evidence="5">
    <location>
        <begin position="431"/>
        <end position="451"/>
    </location>
</feature>
<evidence type="ECO:0000313" key="8">
    <source>
        <dbReference type="Proteomes" id="UP000231267"/>
    </source>
</evidence>
<accession>A0A2J0LDY6</accession>
<keyword evidence="2 5" id="KW-0812">Transmembrane</keyword>
<sequence length="459" mass="51603">MYEAKFFDIAIEACIIFLIIFTPMAFGSVGLGPQIVFISISEFIFFLWLLKSIKSGRTDYSFSAFSFLFVIFLAVIFFQTIPLPKFLLKVLSPAMYRNYVDFLPGYKEHFMWRSISAHPQAARIEFLKFLSYALIIFVIADNFKKKSQILHVLGAVSIAGFIIAIFGIAQKFSYNGMIYWAVPVPEGAGPFGPFVNKNHFAGFMELAIPITAAFVFITQNAEKKIFFAFMAVVMLLSLFLCLSRAGIVSFFLACGIVMALVFLRRSLAKYIFYALPVILIIFALIFLVTKGVLVEKFAAAPEAFLKRAAIYKDTVRMFLDFPLFGSGLAGFTDIFPMYKTYAGGMVFRHPESDWLQFLSETGLAGFLCIVISIWLFFKDILCCHFLGKGRCVSLKNVNLRHDRFILLIISAGIVSIISIILHGFLDVNLHIPSNMLLTCIVAAILVASAHVKFKEDDNK</sequence>
<feature type="transmembrane region" description="Helical" evidence="5">
    <location>
        <begin position="126"/>
        <end position="143"/>
    </location>
</feature>
<evidence type="ECO:0000256" key="2">
    <source>
        <dbReference type="ARBA" id="ARBA00022692"/>
    </source>
</evidence>